<accession>A0A1M7CYD9</accession>
<name>A0A1M7CYD9_9BRAD</name>
<evidence type="ECO:0000256" key="1">
    <source>
        <dbReference type="SAM" id="Phobius"/>
    </source>
</evidence>
<dbReference type="AlphaFoldDB" id="A0A1M7CYD9"/>
<feature type="transmembrane region" description="Helical" evidence="1">
    <location>
        <begin position="44"/>
        <end position="65"/>
    </location>
</feature>
<sequence>MSGERPVPPRHLWWLAAGFSVWCSALVALYALHAIGCAFAWSAGSLRLGLAVVLLAHLVVMVWMWRDIARAGPDPVFGLTGTFLHWAVTWTLITALVASVLTLVPPLLLTMCM</sequence>
<gene>
    <name evidence="2" type="ORF">SAMN05444159_6645</name>
</gene>
<feature type="transmembrane region" description="Helical" evidence="1">
    <location>
        <begin position="12"/>
        <end position="32"/>
    </location>
</feature>
<reference evidence="2 3" key="1">
    <citation type="submission" date="2016-11" db="EMBL/GenBank/DDBJ databases">
        <authorList>
            <person name="Jaros S."/>
            <person name="Januszkiewicz K."/>
            <person name="Wedrychowicz H."/>
        </authorList>
    </citation>
    <scope>NUCLEOTIDE SEQUENCE [LARGE SCALE GENOMIC DNA]</scope>
    <source>
        <strain evidence="2 3">GAS499</strain>
    </source>
</reference>
<keyword evidence="1" id="KW-1133">Transmembrane helix</keyword>
<proteinExistence type="predicted"/>
<evidence type="ECO:0000313" key="2">
    <source>
        <dbReference type="EMBL" id="SHL72261.1"/>
    </source>
</evidence>
<dbReference type="Proteomes" id="UP000189935">
    <property type="component" value="Chromosome I"/>
</dbReference>
<feature type="transmembrane region" description="Helical" evidence="1">
    <location>
        <begin position="85"/>
        <end position="109"/>
    </location>
</feature>
<organism evidence="2 3">
    <name type="scientific">Bradyrhizobium lablabi</name>
    <dbReference type="NCBI Taxonomy" id="722472"/>
    <lineage>
        <taxon>Bacteria</taxon>
        <taxon>Pseudomonadati</taxon>
        <taxon>Pseudomonadota</taxon>
        <taxon>Alphaproteobacteria</taxon>
        <taxon>Hyphomicrobiales</taxon>
        <taxon>Nitrobacteraceae</taxon>
        <taxon>Bradyrhizobium</taxon>
    </lineage>
</organism>
<protein>
    <submittedName>
        <fullName evidence="2">Uncharacterized protein</fullName>
    </submittedName>
</protein>
<dbReference type="OrthoDB" id="7277252at2"/>
<dbReference type="RefSeq" id="WP_079543788.1">
    <property type="nucleotide sequence ID" value="NZ_LT670844.1"/>
</dbReference>
<dbReference type="EMBL" id="LT670844">
    <property type="protein sequence ID" value="SHL72261.1"/>
    <property type="molecule type" value="Genomic_DNA"/>
</dbReference>
<keyword evidence="1" id="KW-0472">Membrane</keyword>
<evidence type="ECO:0000313" key="3">
    <source>
        <dbReference type="Proteomes" id="UP000189935"/>
    </source>
</evidence>
<keyword evidence="1" id="KW-0812">Transmembrane</keyword>